<feature type="region of interest" description="Disordered" evidence="1">
    <location>
        <begin position="866"/>
        <end position="901"/>
    </location>
</feature>
<feature type="compositionally biased region" description="Gly residues" evidence="1">
    <location>
        <begin position="338"/>
        <end position="348"/>
    </location>
</feature>
<feature type="compositionally biased region" description="Gly residues" evidence="1">
    <location>
        <begin position="1409"/>
        <end position="1423"/>
    </location>
</feature>
<feature type="compositionally biased region" description="Low complexity" evidence="1">
    <location>
        <begin position="182"/>
        <end position="208"/>
    </location>
</feature>
<feature type="compositionally biased region" description="Basic and acidic residues" evidence="1">
    <location>
        <begin position="806"/>
        <end position="820"/>
    </location>
</feature>
<name>D7G4H8_ECTSI</name>
<feature type="region of interest" description="Disordered" evidence="1">
    <location>
        <begin position="806"/>
        <end position="825"/>
    </location>
</feature>
<dbReference type="SUPFAM" id="SSF48371">
    <property type="entry name" value="ARM repeat"/>
    <property type="match status" value="1"/>
</dbReference>
<feature type="compositionally biased region" description="Gly residues" evidence="1">
    <location>
        <begin position="502"/>
        <end position="518"/>
    </location>
</feature>
<feature type="region of interest" description="Disordered" evidence="1">
    <location>
        <begin position="1201"/>
        <end position="1221"/>
    </location>
</feature>
<dbReference type="InterPro" id="IPR016024">
    <property type="entry name" value="ARM-type_fold"/>
</dbReference>
<gene>
    <name evidence="2" type="ORF">Esi_0057_0048</name>
</gene>
<feature type="compositionally biased region" description="Basic and acidic residues" evidence="1">
    <location>
        <begin position="268"/>
        <end position="298"/>
    </location>
</feature>
<feature type="compositionally biased region" description="Basic residues" evidence="1">
    <location>
        <begin position="1103"/>
        <end position="1118"/>
    </location>
</feature>
<keyword evidence="3" id="KW-1185">Reference proteome</keyword>
<accession>D7G4H8</accession>
<dbReference type="PANTHER" id="PTHR37743:SF1">
    <property type="entry name" value="ARM REPEAT SUPERFAMILY PROTEIN"/>
    <property type="match status" value="1"/>
</dbReference>
<dbReference type="Proteomes" id="UP000002630">
    <property type="component" value="Unassembled WGS sequence"/>
</dbReference>
<feature type="region of interest" description="Disordered" evidence="1">
    <location>
        <begin position="497"/>
        <end position="518"/>
    </location>
</feature>
<feature type="region of interest" description="Disordered" evidence="1">
    <location>
        <begin position="1094"/>
        <end position="1118"/>
    </location>
</feature>
<proteinExistence type="predicted"/>
<sequence length="1725" mass="174805">MSCATGAHDNSEGWRLILSKTRNAAGRGGSNSRKRDLRSCLWLRDHDPCTVDGLLEAALVGDDKKTRLAAAGTLLAVTDALEKALWPIEKGGLSPARGATTRPGPPSSQSKASSTGVQVEAATAAAGAGDRTPSPTAAVAKTTTGTAAAAARPTALACFAAECALALTSACALVASAVASSTGPATPEAAGATGPAATPVPLSAATTAAGGGHTDEGSCGEKGAEVAPVVEADDIYRDSGRGETSPARQAALARSRGGPVRATDGEEEAGKKGAGEEEREQTRAAIAKERGAAEEPQGRWRALRVLSELLPSSTIPLLVLAEAWLGGVAEEGASVGAVGSGSGRGNGGSNDRDLYNRQPGSDGRGPGGVRATSRGENAYSGVSVSWDSRSGWSEAGRSARLPFGDVRGAVAGEGGRGLAATAVRDLVAVLVSVVNVARRLEEREAEKRRVLERDGLEESEISSPRHGRDVVLGGMVKHAAWHLARTMPSILSSRRWPTAQLKGGGGGGSAAGGRRGGGGVRSELLELVGELRACDPRVLEMAGIEPPEGVEEGRWLTLRNLCICVGGARTKDVFRAGVVGGRADGDDGGGDGEGGGDLVGALQEALIRSFCGSKPEAQKLASSALVWVMSAALEENKDKSGSLGPTKDRLDVGPLLGLLGQAGEGGGDSGASDAVCLVLTGLAVNYPLLVVPKVLRAATGDPGPAADTPPGDASGASPGWSAAARLRLTVILADALRCTDGGRLGHVRFSARDEDGGISPFDGVGEHLIQCLGSDDLRLRNVASEGLVSLDPGWVVPRLCRRLSEREAGEEGTTGRRQDGGGDGVYDGIGGSGWESRGRSAALQALGNLIVHGIDPPDALSALLDSLRNDPPPEPIGNLAEGGGGGGGSDSGVVGSDDRKSKGLVGRVMGSLPLWARRLKKRSDAVHEPEEALVVSRQAGRSPAGGPTGVVVAAEEEDEEDEEADATLTTAWVVASPTLYGECLEVAAIKALAAPGEPLPVRFFAALAAASSASGGGVDNATGADDKVDGRTSAAAASVVPTDVAEDISTVTLSPTDTPASTETSAAGTPVTCTGEEHQSGLLSAESVATGARTAVGGEARAGRRRKRSGGCSKRRRRSTLAGVLQLVRGRMTGQARLSEDLLGDESQEASETVRALLFCRLTPLLILNALPPAALLSEDQQEQAMSMEFSKEDLHGCGVGSRRHGSPVAGGSEPTKGGPPPCGLGACLEEIRALLLERTEQLYEYDQRALFTACHAATSHGASVGPWLAPLLSAIVRVALLPVTSDADDDVAQVQKAAMNCLAVLLQSSAQATAATSAKIDLASKAFEWEITSSVVPETGMISSDAVPYAIFSPMEIGDVPELAGSVAVGGVLPERFRGGDEGSWLDKSLKEAFRREGRQENGEKVGAEGGSDEGGSGSGGGRVPALPAQLRMCFANSAVTVARRCPPESLPALCSRGNLLGTFLTGASRGSGLLRAACLQALFALVYRTKNVFEGGAISGSGSRVDVSCTCDGVMQVACDALGKDQHPEVRVSGLKLLLGVVAAGASPSAAAAKTSPVPSRDPHEQPPTFISDAGGIGNDRGITEIGGGGGPGRGVDDGVGDVGRVRGDGGDGGVGAGVNRATSGGIPSGTEIAISLSGSRERGTAGIREAKTLMMPDRHCDKSDTLATAAGAGASTGGSVLSPAVMSRAKRLLIGLSNIDESAEVRKLASQALAALGGSSTS</sequence>
<feature type="compositionally biased region" description="Polar residues" evidence="1">
    <location>
        <begin position="107"/>
        <end position="117"/>
    </location>
</feature>
<feature type="region of interest" description="Disordered" evidence="1">
    <location>
        <begin position="1553"/>
        <end position="1579"/>
    </location>
</feature>
<reference evidence="2 3" key="1">
    <citation type="journal article" date="2010" name="Nature">
        <title>The Ectocarpus genome and the independent evolution of multicellularity in brown algae.</title>
        <authorList>
            <person name="Cock J.M."/>
            <person name="Sterck L."/>
            <person name="Rouze P."/>
            <person name="Scornet D."/>
            <person name="Allen A.E."/>
            <person name="Amoutzias G."/>
            <person name="Anthouard V."/>
            <person name="Artiguenave F."/>
            <person name="Aury J.M."/>
            <person name="Badger J.H."/>
            <person name="Beszteri B."/>
            <person name="Billiau K."/>
            <person name="Bonnet E."/>
            <person name="Bothwell J.H."/>
            <person name="Bowler C."/>
            <person name="Boyen C."/>
            <person name="Brownlee C."/>
            <person name="Carrano C.J."/>
            <person name="Charrier B."/>
            <person name="Cho G.Y."/>
            <person name="Coelho S.M."/>
            <person name="Collen J."/>
            <person name="Corre E."/>
            <person name="Da Silva C."/>
            <person name="Delage L."/>
            <person name="Delaroque N."/>
            <person name="Dittami S.M."/>
            <person name="Doulbeau S."/>
            <person name="Elias M."/>
            <person name="Farnham G."/>
            <person name="Gachon C.M."/>
            <person name="Gschloessl B."/>
            <person name="Heesch S."/>
            <person name="Jabbari K."/>
            <person name="Jubin C."/>
            <person name="Kawai H."/>
            <person name="Kimura K."/>
            <person name="Kloareg B."/>
            <person name="Kupper F.C."/>
            <person name="Lang D."/>
            <person name="Le Bail A."/>
            <person name="Leblanc C."/>
            <person name="Lerouge P."/>
            <person name="Lohr M."/>
            <person name="Lopez P.J."/>
            <person name="Martens C."/>
            <person name="Maumus F."/>
            <person name="Michel G."/>
            <person name="Miranda-Saavedra D."/>
            <person name="Morales J."/>
            <person name="Moreau H."/>
            <person name="Motomura T."/>
            <person name="Nagasato C."/>
            <person name="Napoli C.A."/>
            <person name="Nelson D.R."/>
            <person name="Nyvall-Collen P."/>
            <person name="Peters A.F."/>
            <person name="Pommier C."/>
            <person name="Potin P."/>
            <person name="Poulain J."/>
            <person name="Quesneville H."/>
            <person name="Read B."/>
            <person name="Rensing S.A."/>
            <person name="Ritter A."/>
            <person name="Rousvoal S."/>
            <person name="Samanta M."/>
            <person name="Samson G."/>
            <person name="Schroeder D.C."/>
            <person name="Segurens B."/>
            <person name="Strittmatter M."/>
            <person name="Tonon T."/>
            <person name="Tregear J.W."/>
            <person name="Valentin K."/>
            <person name="von Dassow P."/>
            <person name="Yamagishi T."/>
            <person name="Van de Peer Y."/>
            <person name="Wincker P."/>
        </authorList>
    </citation>
    <scope>NUCLEOTIDE SEQUENCE [LARGE SCALE GENOMIC DNA]</scope>
    <source>
        <strain evidence="3">Ec32 / CCAP1310/4</strain>
    </source>
</reference>
<feature type="region of interest" description="Disordered" evidence="1">
    <location>
        <begin position="182"/>
        <end position="298"/>
    </location>
</feature>
<dbReference type="OrthoDB" id="79603at2759"/>
<feature type="region of interest" description="Disordered" evidence="1">
    <location>
        <begin position="1397"/>
        <end position="1423"/>
    </location>
</feature>
<dbReference type="EMBL" id="FN649760">
    <property type="protein sequence ID" value="CBJ48881.1"/>
    <property type="molecule type" value="Genomic_DNA"/>
</dbReference>
<dbReference type="InParanoid" id="D7G4H8"/>
<dbReference type="PANTHER" id="PTHR37743">
    <property type="entry name" value="ARM REPEAT SUPERFAMILY PROTEIN"/>
    <property type="match status" value="1"/>
</dbReference>
<evidence type="ECO:0000313" key="3">
    <source>
        <dbReference type="Proteomes" id="UP000002630"/>
    </source>
</evidence>
<feature type="region of interest" description="Disordered" evidence="1">
    <location>
        <begin position="335"/>
        <end position="383"/>
    </location>
</feature>
<feature type="compositionally biased region" description="Basic and acidic residues" evidence="1">
    <location>
        <begin position="1397"/>
        <end position="1408"/>
    </location>
</feature>
<evidence type="ECO:0000313" key="2">
    <source>
        <dbReference type="EMBL" id="CBJ48881.1"/>
    </source>
</evidence>
<evidence type="ECO:0000256" key="1">
    <source>
        <dbReference type="SAM" id="MobiDB-lite"/>
    </source>
</evidence>
<feature type="region of interest" description="Disordered" evidence="1">
    <location>
        <begin position="1052"/>
        <end position="1075"/>
    </location>
</feature>
<protein>
    <submittedName>
        <fullName evidence="2">Uncharacterized protein</fullName>
    </submittedName>
</protein>
<organism evidence="2 3">
    <name type="scientific">Ectocarpus siliculosus</name>
    <name type="common">Brown alga</name>
    <name type="synonym">Conferva siliculosa</name>
    <dbReference type="NCBI Taxonomy" id="2880"/>
    <lineage>
        <taxon>Eukaryota</taxon>
        <taxon>Sar</taxon>
        <taxon>Stramenopiles</taxon>
        <taxon>Ochrophyta</taxon>
        <taxon>PX clade</taxon>
        <taxon>Phaeophyceae</taxon>
        <taxon>Ectocarpales</taxon>
        <taxon>Ectocarpaceae</taxon>
        <taxon>Ectocarpus</taxon>
    </lineage>
</organism>
<feature type="compositionally biased region" description="Gly residues" evidence="1">
    <location>
        <begin position="880"/>
        <end position="890"/>
    </location>
</feature>
<feature type="region of interest" description="Disordered" evidence="1">
    <location>
        <begin position="91"/>
        <end position="139"/>
    </location>
</feature>
<feature type="compositionally biased region" description="Polar residues" evidence="1">
    <location>
        <begin position="1052"/>
        <end position="1067"/>
    </location>
</feature>